<dbReference type="SUPFAM" id="SSF55945">
    <property type="entry name" value="TATA-box binding protein-like"/>
    <property type="match status" value="1"/>
</dbReference>
<dbReference type="Gene3D" id="3.30.310.10">
    <property type="entry name" value="TATA-Binding Protein"/>
    <property type="match status" value="1"/>
</dbReference>
<name>A0A6C0E2Q2_9ZZZZ</name>
<reference evidence="1" key="1">
    <citation type="journal article" date="2020" name="Nature">
        <title>Giant virus diversity and host interactions through global metagenomics.</title>
        <authorList>
            <person name="Schulz F."/>
            <person name="Roux S."/>
            <person name="Paez-Espino D."/>
            <person name="Jungbluth S."/>
            <person name="Walsh D.A."/>
            <person name="Denef V.J."/>
            <person name="McMahon K.D."/>
            <person name="Konstantinidis K.T."/>
            <person name="Eloe-Fadrosh E.A."/>
            <person name="Kyrpides N.C."/>
            <person name="Woyke T."/>
        </authorList>
    </citation>
    <scope>NUCLEOTIDE SEQUENCE</scope>
    <source>
        <strain evidence="1">GVMAG-M-3300023179-114</strain>
    </source>
</reference>
<proteinExistence type="predicted"/>
<protein>
    <submittedName>
        <fullName evidence="1">Uncharacterized protein</fullName>
    </submittedName>
</protein>
<accession>A0A6C0E2Q2</accession>
<evidence type="ECO:0000313" key="1">
    <source>
        <dbReference type="EMBL" id="QHT22880.1"/>
    </source>
</evidence>
<dbReference type="EMBL" id="MN739721">
    <property type="protein sequence ID" value="QHT22880.1"/>
    <property type="molecule type" value="Genomic_DNA"/>
</dbReference>
<dbReference type="InterPro" id="IPR012295">
    <property type="entry name" value="TBP_dom_sf"/>
</dbReference>
<sequence length="387" mass="44894">MSVIDEEWNNFISNHYVDKYMEDDVEVSPGITYSENQLYHSNALLYQDPPEASNIYISTKSKIAYLTSPIDLKVFWSIPVIPYGTPKNGVIKKQIKINSSSQEELNLIQEKLNNELYCEQQIMTSINNPTGRIKFKDIRKITVGISKKDIMTYRSKKKQAFYNCFVMILRIYIKDVFKEFHIKIFNTGKLEIPGVQNDDIFETVLTNIVDTLQPFIEVPLSYKKTSDTVLINSNFNCGFYINRETLYDILKYKYRIQAIYDPCSYPGIQCKFYYNKDIVVQNGQQFTKHVVPCEDIPKGISKDSIKQKEGIEVSFMIFRTGSVLIVGMCDESVLMEIYDFLKTLLKTEFKDICQQVITSSLDVANKTKKQKIRKKIIYVSNNADETK</sequence>
<dbReference type="AlphaFoldDB" id="A0A6C0E2Q2"/>
<organism evidence="1">
    <name type="scientific">viral metagenome</name>
    <dbReference type="NCBI Taxonomy" id="1070528"/>
    <lineage>
        <taxon>unclassified sequences</taxon>
        <taxon>metagenomes</taxon>
        <taxon>organismal metagenomes</taxon>
    </lineage>
</organism>